<dbReference type="PANTHER" id="PTHR30345:SF0">
    <property type="entry name" value="DNA DAMAGE-REPAIR_TOLERATION PROTEIN DRT102"/>
    <property type="match status" value="1"/>
</dbReference>
<dbReference type="InterPro" id="IPR036569">
    <property type="entry name" value="RpiB_LacA_LacB_sf"/>
</dbReference>
<dbReference type="InterPro" id="IPR003500">
    <property type="entry name" value="RpiB_LacA_LacB"/>
</dbReference>
<dbReference type="SUPFAM" id="SSF89623">
    <property type="entry name" value="Ribose/Galactose isomerase RpiB/AlsB"/>
    <property type="match status" value="1"/>
</dbReference>
<comment type="caution">
    <text evidence="3">The sequence shown here is derived from an EMBL/GenBank/DDBJ whole genome shotgun (WGS) entry which is preliminary data.</text>
</comment>
<name>A0A1J4TTC0_9BACT</name>
<sequence>MIYIGSDHGGFDLKEKIKKWLAKWGYSFEDLGNMFYDKDDDYPDFAYRVAKKVVADEKNGNKFPASWKDRPKGILCCRSAAGMVIAANKVIGVRAVTVFSERSAQHSRMHNDANILAMSGNWLEEYQAQKILKIWLETEFSGEERHIRRINKIDEFEKIQFDS</sequence>
<evidence type="ECO:0000256" key="1">
    <source>
        <dbReference type="ARBA" id="ARBA00008754"/>
    </source>
</evidence>
<dbReference type="AlphaFoldDB" id="A0A1J4TTC0"/>
<dbReference type="Proteomes" id="UP000183120">
    <property type="component" value="Unassembled WGS sequence"/>
</dbReference>
<evidence type="ECO:0000313" key="4">
    <source>
        <dbReference type="Proteomes" id="UP000183120"/>
    </source>
</evidence>
<dbReference type="Gene3D" id="3.40.1400.10">
    <property type="entry name" value="Sugar-phosphate isomerase, RpiB/LacA/LacB"/>
    <property type="match status" value="1"/>
</dbReference>
<gene>
    <name evidence="3" type="ORF">AUJ73_03115</name>
</gene>
<organism evidence="3 4">
    <name type="scientific">Candidatus Gottesmanbacteria bacterium CG1_02_37_22</name>
    <dbReference type="NCBI Taxonomy" id="1805209"/>
    <lineage>
        <taxon>Bacteria</taxon>
        <taxon>Candidatus Gottesmaniibacteriota</taxon>
    </lineage>
</organism>
<dbReference type="GO" id="GO:0004751">
    <property type="term" value="F:ribose-5-phosphate isomerase activity"/>
    <property type="evidence" value="ECO:0007669"/>
    <property type="project" value="TreeGrafter"/>
</dbReference>
<reference evidence="3 4" key="1">
    <citation type="journal article" date="2016" name="Environ. Microbiol.">
        <title>Genomic resolution of a cold subsurface aquifer community provides metabolic insights for novel microbes adapted to high CO concentrations.</title>
        <authorList>
            <person name="Probst A.J."/>
            <person name="Castelle C.J."/>
            <person name="Singh A."/>
            <person name="Brown C.T."/>
            <person name="Anantharaman K."/>
            <person name="Sharon I."/>
            <person name="Hug L.A."/>
            <person name="Burstein D."/>
            <person name="Emerson J.B."/>
            <person name="Thomas B.C."/>
            <person name="Banfield J.F."/>
        </authorList>
    </citation>
    <scope>NUCLEOTIDE SEQUENCE [LARGE SCALE GENOMIC DNA]</scope>
    <source>
        <strain evidence="3">CG1_02_37_22</strain>
    </source>
</reference>
<protein>
    <recommendedName>
        <fullName evidence="5">Ribose-5-phosphate isomerase</fullName>
    </recommendedName>
</protein>
<dbReference type="PIRSF" id="PIRSF005384">
    <property type="entry name" value="RpiB_LacA_B"/>
    <property type="match status" value="1"/>
</dbReference>
<dbReference type="EMBL" id="MNUY01000048">
    <property type="protein sequence ID" value="OIO13853.1"/>
    <property type="molecule type" value="Genomic_DNA"/>
</dbReference>
<proteinExistence type="inferred from homology"/>
<dbReference type="STRING" id="1805209.AUJ73_03115"/>
<dbReference type="NCBIfam" id="NF004051">
    <property type="entry name" value="PRK05571.1"/>
    <property type="match status" value="1"/>
</dbReference>
<evidence type="ECO:0000313" key="3">
    <source>
        <dbReference type="EMBL" id="OIO13853.1"/>
    </source>
</evidence>
<accession>A0A1J4TTC0</accession>
<dbReference type="NCBIfam" id="TIGR00689">
    <property type="entry name" value="rpiB_lacA_lacB"/>
    <property type="match status" value="1"/>
</dbReference>
<dbReference type="GO" id="GO:0009052">
    <property type="term" value="P:pentose-phosphate shunt, non-oxidative branch"/>
    <property type="evidence" value="ECO:0007669"/>
    <property type="project" value="TreeGrafter"/>
</dbReference>
<dbReference type="GO" id="GO:0019316">
    <property type="term" value="P:D-allose catabolic process"/>
    <property type="evidence" value="ECO:0007669"/>
    <property type="project" value="TreeGrafter"/>
</dbReference>
<dbReference type="PANTHER" id="PTHR30345">
    <property type="entry name" value="RIBOSE-5-PHOSPHATE ISOMERASE B"/>
    <property type="match status" value="1"/>
</dbReference>
<feature type="active site" description="Proton donor" evidence="2">
    <location>
        <position position="110"/>
    </location>
</feature>
<evidence type="ECO:0000256" key="2">
    <source>
        <dbReference type="PIRSR" id="PIRSR005384-1"/>
    </source>
</evidence>
<feature type="active site" description="Proton acceptor" evidence="2">
    <location>
        <position position="77"/>
    </location>
</feature>
<dbReference type="Pfam" id="PF02502">
    <property type="entry name" value="LacAB_rpiB"/>
    <property type="match status" value="1"/>
</dbReference>
<evidence type="ECO:0008006" key="5">
    <source>
        <dbReference type="Google" id="ProtNLM"/>
    </source>
</evidence>
<comment type="similarity">
    <text evidence="1">Belongs to the LacAB/RpiB family.</text>
</comment>